<dbReference type="Proteomes" id="UP000008311">
    <property type="component" value="Unassembled WGS sequence"/>
</dbReference>
<sequence length="418" mass="43912">MFGGVGRVGMGSVELVFLDPAHPLAGRIVERRLRRRLGIRVRADEGARGGDLGGPPPAGRGHGDRGGRLDVGNRIEPALDRRVDRRAKEDQTALLVDGFDLVDRPVTLGHLREQLAVGGVVIEVLVPRLLRRPEERAVLQGAEVVVQLHPMRVGLGQDDLALAARRAEGDQIEGLLIAALALDIQGLAVLRPSDAGQVDVLVCAQVDLHHLARGQVLDEQFDDGVRAAGARIALVDHGGARRADVGARHDVDAALVDAGVGDQALVRRPPVAGVAVHLLLGDELGHAERQGALALGGDRGLFAAGQRADIEVLVAHVRDEPALGRNLGVDLVAGGLGQAGHLAVGDAVDIEVAVQRHEHEAALAVPAVFDHAAGQHPGALATGQLGFRQRLVARRQGVGVDQPVGLAALHVHRPQVLY</sequence>
<dbReference type="InParanoid" id="B9THN4"/>
<dbReference type="EMBL" id="EQ981702">
    <property type="protein sequence ID" value="EEF24630.1"/>
    <property type="molecule type" value="Genomic_DNA"/>
</dbReference>
<gene>
    <name evidence="2" type="ORF">RCOM_1827430</name>
</gene>
<organism evidence="2 3">
    <name type="scientific">Ricinus communis</name>
    <name type="common">Castor bean</name>
    <dbReference type="NCBI Taxonomy" id="3988"/>
    <lineage>
        <taxon>Eukaryota</taxon>
        <taxon>Viridiplantae</taxon>
        <taxon>Streptophyta</taxon>
        <taxon>Embryophyta</taxon>
        <taxon>Tracheophyta</taxon>
        <taxon>Spermatophyta</taxon>
        <taxon>Magnoliopsida</taxon>
        <taxon>eudicotyledons</taxon>
        <taxon>Gunneridae</taxon>
        <taxon>Pentapetalae</taxon>
        <taxon>rosids</taxon>
        <taxon>fabids</taxon>
        <taxon>Malpighiales</taxon>
        <taxon>Euphorbiaceae</taxon>
        <taxon>Acalyphoideae</taxon>
        <taxon>Acalypheae</taxon>
        <taxon>Ricinus</taxon>
    </lineage>
</organism>
<protein>
    <submittedName>
        <fullName evidence="2">Uncharacterized protein</fullName>
    </submittedName>
</protein>
<feature type="non-terminal residue" evidence="2">
    <location>
        <position position="418"/>
    </location>
</feature>
<evidence type="ECO:0000313" key="3">
    <source>
        <dbReference type="Proteomes" id="UP000008311"/>
    </source>
</evidence>
<feature type="region of interest" description="Disordered" evidence="1">
    <location>
        <begin position="45"/>
        <end position="72"/>
    </location>
</feature>
<keyword evidence="3" id="KW-1185">Reference proteome</keyword>
<feature type="compositionally biased region" description="Basic and acidic residues" evidence="1">
    <location>
        <begin position="61"/>
        <end position="72"/>
    </location>
</feature>
<proteinExistence type="predicted"/>
<evidence type="ECO:0000313" key="2">
    <source>
        <dbReference type="EMBL" id="EEF24630.1"/>
    </source>
</evidence>
<reference evidence="3" key="1">
    <citation type="journal article" date="2010" name="Nat. Biotechnol.">
        <title>Draft genome sequence of the oilseed species Ricinus communis.</title>
        <authorList>
            <person name="Chan A.P."/>
            <person name="Crabtree J."/>
            <person name="Zhao Q."/>
            <person name="Lorenzi H."/>
            <person name="Orvis J."/>
            <person name="Puiu D."/>
            <person name="Melake-Berhan A."/>
            <person name="Jones K.M."/>
            <person name="Redman J."/>
            <person name="Chen G."/>
            <person name="Cahoon E.B."/>
            <person name="Gedil M."/>
            <person name="Stanke M."/>
            <person name="Haas B.J."/>
            <person name="Wortman J.R."/>
            <person name="Fraser-Liggett C.M."/>
            <person name="Ravel J."/>
            <person name="Rabinowicz P.D."/>
        </authorList>
    </citation>
    <scope>NUCLEOTIDE SEQUENCE [LARGE SCALE GENOMIC DNA]</scope>
    <source>
        <strain evidence="3">cv. Hale</strain>
    </source>
</reference>
<accession>B9THN4</accession>
<name>B9THN4_RICCO</name>
<dbReference type="AlphaFoldDB" id="B9THN4"/>
<evidence type="ECO:0000256" key="1">
    <source>
        <dbReference type="SAM" id="MobiDB-lite"/>
    </source>
</evidence>